<keyword evidence="1" id="KW-1133">Transmembrane helix</keyword>
<dbReference type="EMBL" id="JBHTCE010000001">
    <property type="protein sequence ID" value="MFC7389500.1"/>
    <property type="molecule type" value="Genomic_DNA"/>
</dbReference>
<keyword evidence="1" id="KW-0472">Membrane</keyword>
<organism evidence="2 3">
    <name type="scientific">Exiguobacterium aestuarii</name>
    <dbReference type="NCBI Taxonomy" id="273527"/>
    <lineage>
        <taxon>Bacteria</taxon>
        <taxon>Bacillati</taxon>
        <taxon>Bacillota</taxon>
        <taxon>Bacilli</taxon>
        <taxon>Bacillales</taxon>
        <taxon>Bacillales Family XII. Incertae Sedis</taxon>
        <taxon>Exiguobacterium</taxon>
    </lineage>
</organism>
<feature type="transmembrane region" description="Helical" evidence="1">
    <location>
        <begin position="123"/>
        <end position="140"/>
    </location>
</feature>
<evidence type="ECO:0000256" key="1">
    <source>
        <dbReference type="SAM" id="Phobius"/>
    </source>
</evidence>
<dbReference type="Proteomes" id="UP001596439">
    <property type="component" value="Unassembled WGS sequence"/>
</dbReference>
<evidence type="ECO:0000313" key="3">
    <source>
        <dbReference type="Proteomes" id="UP001596439"/>
    </source>
</evidence>
<feature type="transmembrane region" description="Helical" evidence="1">
    <location>
        <begin position="98"/>
        <end position="117"/>
    </location>
</feature>
<proteinExistence type="predicted"/>
<evidence type="ECO:0000313" key="2">
    <source>
        <dbReference type="EMBL" id="MFC7389500.1"/>
    </source>
</evidence>
<gene>
    <name evidence="2" type="ORF">ACFQO8_05030</name>
</gene>
<sequence>MLSTIFTFLRTSLVPSKRTLRLRLAPLHAYMGATLVLTLLITVLDFVVIRPDFFIPMWLFLHGFAIFFFYLLWVAIMALYVQLFTKVYSKNMWAYRQAWPYTVSMTFVPTILLVTLYHMNPSLISIGFIIGLGYITYPLTKVPQKKQRQASS</sequence>
<feature type="transmembrane region" description="Helical" evidence="1">
    <location>
        <begin position="27"/>
        <end position="49"/>
    </location>
</feature>
<name>A0ABW2PM12_9BACL</name>
<accession>A0ABW2PM12</accession>
<dbReference type="RefSeq" id="WP_214787451.1">
    <property type="nucleotide sequence ID" value="NZ_JANIEL010000022.1"/>
</dbReference>
<comment type="caution">
    <text evidence="2">The sequence shown here is derived from an EMBL/GenBank/DDBJ whole genome shotgun (WGS) entry which is preliminary data.</text>
</comment>
<feature type="transmembrane region" description="Helical" evidence="1">
    <location>
        <begin position="55"/>
        <end position="78"/>
    </location>
</feature>
<protein>
    <submittedName>
        <fullName evidence="2">Uncharacterized protein</fullName>
    </submittedName>
</protein>
<reference evidence="3" key="1">
    <citation type="journal article" date="2019" name="Int. J. Syst. Evol. Microbiol.">
        <title>The Global Catalogue of Microorganisms (GCM) 10K type strain sequencing project: providing services to taxonomists for standard genome sequencing and annotation.</title>
        <authorList>
            <consortium name="The Broad Institute Genomics Platform"/>
            <consortium name="The Broad Institute Genome Sequencing Center for Infectious Disease"/>
            <person name="Wu L."/>
            <person name="Ma J."/>
        </authorList>
    </citation>
    <scope>NUCLEOTIDE SEQUENCE [LARGE SCALE GENOMIC DNA]</scope>
    <source>
        <strain evidence="3">CCUG 55590</strain>
    </source>
</reference>
<keyword evidence="1" id="KW-0812">Transmembrane</keyword>
<keyword evidence="3" id="KW-1185">Reference proteome</keyword>